<reference evidence="2 3" key="1">
    <citation type="submission" date="2018-08" db="EMBL/GenBank/DDBJ databases">
        <title>Genomic Encyclopedia of Type Strains, Phase IV (KMG-IV): sequencing the most valuable type-strain genomes for metagenomic binning, comparative biology and taxonomic classification.</title>
        <authorList>
            <person name="Goeker M."/>
        </authorList>
    </citation>
    <scope>NUCLEOTIDE SEQUENCE [LARGE SCALE GENOMIC DNA]</scope>
    <source>
        <strain evidence="2 3">DSM 18841</strain>
    </source>
</reference>
<sequence>MKNLRKIIALFIFIFITGIIVTVVSINTTLNKKTPSEVVKAKDTLNLIKAYKKAV</sequence>
<dbReference type="AlphaFoldDB" id="A0A3E0IC47"/>
<organism evidence="2 3">
    <name type="scientific">Tenacibaculum gallaicum</name>
    <dbReference type="NCBI Taxonomy" id="561505"/>
    <lineage>
        <taxon>Bacteria</taxon>
        <taxon>Pseudomonadati</taxon>
        <taxon>Bacteroidota</taxon>
        <taxon>Flavobacteriia</taxon>
        <taxon>Flavobacteriales</taxon>
        <taxon>Flavobacteriaceae</taxon>
        <taxon>Tenacibaculum</taxon>
    </lineage>
</organism>
<evidence type="ECO:0000256" key="1">
    <source>
        <dbReference type="SAM" id="Phobius"/>
    </source>
</evidence>
<dbReference type="RefSeq" id="WP_170136987.1">
    <property type="nucleotide sequence ID" value="NZ_QUNS01000001.1"/>
</dbReference>
<keyword evidence="3" id="KW-1185">Reference proteome</keyword>
<dbReference type="EMBL" id="QUNS01000001">
    <property type="protein sequence ID" value="REH56315.1"/>
    <property type="molecule type" value="Genomic_DNA"/>
</dbReference>
<keyword evidence="1" id="KW-0472">Membrane</keyword>
<keyword evidence="1" id="KW-1133">Transmembrane helix</keyword>
<evidence type="ECO:0000313" key="3">
    <source>
        <dbReference type="Proteomes" id="UP000256884"/>
    </source>
</evidence>
<dbReference type="Proteomes" id="UP000256884">
    <property type="component" value="Unassembled WGS sequence"/>
</dbReference>
<protein>
    <submittedName>
        <fullName evidence="2">Uncharacterized protein</fullName>
    </submittedName>
</protein>
<keyword evidence="1" id="KW-0812">Transmembrane</keyword>
<gene>
    <name evidence="2" type="ORF">C7448_101353</name>
</gene>
<proteinExistence type="predicted"/>
<name>A0A3E0IC47_9FLAO</name>
<feature type="transmembrane region" description="Helical" evidence="1">
    <location>
        <begin position="7"/>
        <end position="26"/>
    </location>
</feature>
<evidence type="ECO:0000313" key="2">
    <source>
        <dbReference type="EMBL" id="REH56315.1"/>
    </source>
</evidence>
<comment type="caution">
    <text evidence="2">The sequence shown here is derived from an EMBL/GenBank/DDBJ whole genome shotgun (WGS) entry which is preliminary data.</text>
</comment>
<accession>A0A3E0IC47</accession>